<evidence type="ECO:0008006" key="11">
    <source>
        <dbReference type="Google" id="ProtNLM"/>
    </source>
</evidence>
<dbReference type="STRING" id="282301.A0A267EJI3"/>
<comment type="caution">
    <text evidence="4">Lacks conserved residue(s) required for the propagation of feature annotation.</text>
</comment>
<dbReference type="GO" id="GO:0005886">
    <property type="term" value="C:plasma membrane"/>
    <property type="evidence" value="ECO:0007669"/>
    <property type="project" value="TreeGrafter"/>
</dbReference>
<dbReference type="PROSITE" id="PS50026">
    <property type="entry name" value="EGF_3"/>
    <property type="match status" value="1"/>
</dbReference>
<dbReference type="OrthoDB" id="6156543at2759"/>
<protein>
    <recommendedName>
        <fullName evidence="11">Ig-like domain-containing protein</fullName>
    </recommendedName>
</protein>
<dbReference type="InterPro" id="IPR013783">
    <property type="entry name" value="Ig-like_fold"/>
</dbReference>
<dbReference type="InterPro" id="IPR000742">
    <property type="entry name" value="EGF"/>
</dbReference>
<dbReference type="InterPro" id="IPR013098">
    <property type="entry name" value="Ig_I-set"/>
</dbReference>
<dbReference type="PROSITE" id="PS01186">
    <property type="entry name" value="EGF_2"/>
    <property type="match status" value="1"/>
</dbReference>
<feature type="domain" description="Ig-like" evidence="8">
    <location>
        <begin position="11"/>
        <end position="108"/>
    </location>
</feature>
<comment type="caution">
    <text evidence="9">The sequence shown here is derived from an EMBL/GenBank/DDBJ whole genome shotgun (WGS) entry which is preliminary data.</text>
</comment>
<evidence type="ECO:0000256" key="2">
    <source>
        <dbReference type="ARBA" id="ARBA00023157"/>
    </source>
</evidence>
<dbReference type="EMBL" id="NIVC01002092">
    <property type="protein sequence ID" value="PAA60932.1"/>
    <property type="molecule type" value="Genomic_DNA"/>
</dbReference>
<gene>
    <name evidence="9" type="ORF">BOX15_Mlig018232g1</name>
</gene>
<dbReference type="PROSITE" id="PS50835">
    <property type="entry name" value="IG_LIKE"/>
    <property type="match status" value="1"/>
</dbReference>
<feature type="disulfide bond" evidence="4">
    <location>
        <begin position="154"/>
        <end position="163"/>
    </location>
</feature>
<feature type="compositionally biased region" description="Basic residues" evidence="5">
    <location>
        <begin position="338"/>
        <end position="350"/>
    </location>
</feature>
<evidence type="ECO:0000256" key="6">
    <source>
        <dbReference type="SAM" id="Phobius"/>
    </source>
</evidence>
<feature type="compositionally biased region" description="Polar residues" evidence="5">
    <location>
        <begin position="397"/>
        <end position="409"/>
    </location>
</feature>
<keyword evidence="10" id="KW-1185">Reference proteome</keyword>
<proteinExistence type="predicted"/>
<keyword evidence="6" id="KW-1133">Transmembrane helix</keyword>
<feature type="compositionally biased region" description="Pro residues" evidence="5">
    <location>
        <begin position="285"/>
        <end position="300"/>
    </location>
</feature>
<dbReference type="GO" id="GO:0008046">
    <property type="term" value="F:axon guidance receptor activity"/>
    <property type="evidence" value="ECO:0007669"/>
    <property type="project" value="TreeGrafter"/>
</dbReference>
<dbReference type="FunFam" id="2.60.40.10:FF:000032">
    <property type="entry name" value="palladin isoform X1"/>
    <property type="match status" value="1"/>
</dbReference>
<keyword evidence="6" id="KW-0812">Transmembrane</keyword>
<feature type="region of interest" description="Disordered" evidence="5">
    <location>
        <begin position="448"/>
        <end position="475"/>
    </location>
</feature>
<dbReference type="GO" id="GO:0043025">
    <property type="term" value="C:neuronal cell body"/>
    <property type="evidence" value="ECO:0007669"/>
    <property type="project" value="TreeGrafter"/>
</dbReference>
<evidence type="ECO:0000256" key="5">
    <source>
        <dbReference type="SAM" id="MobiDB-lite"/>
    </source>
</evidence>
<accession>A0A267EJI3</accession>
<keyword evidence="1" id="KW-0732">Signal</keyword>
<evidence type="ECO:0000259" key="7">
    <source>
        <dbReference type="PROSITE" id="PS50026"/>
    </source>
</evidence>
<sequence>MAAEPLEASEPEVVYPIHNSIKIGEGKTLIVKCRARGKPNPKIVWSRGGRNLVMKENVNVQQEEHADQESQHLVSTLQISRISIGDSGNYTCKAENNHGSIQKWVYVAVQSVLPTLPFTTTSPAIVDDSACPPLYCLHNGSCSSYPGGIKFCNCTYPYHGDRCERNMMPYKNFTETCKGKVLDCFHRTDRILTVTGIGLVLTMLMLILLISWYLSRQRRRDFDYWQQAKRENERCKCVQAGRPMCHSVRNVGTDVEHDLCTPELVVSLPPPPPPPPLLMMTSVSPLPPPPPPPVSPPDFLTPPTTREYAPKPPPHNQQQLQYHPQYMQQQQQNQQPHPHQHHNHHHHHHQQQQQQRRSPDPTAFFYRPLRSLPSGDSGLSGGGGGGGTSGGAERHSVTSPSRDFTSTSEAAAAAADCQEAFKEDCVPSSMAAAGGDASVSATSVSAETAAGTVSMSLPHRRNRARGLPDREAATQRETPEAEIWIRRGFYGQLLEESQASARASLQSLPLEAAGPNGREQQQQQQQQQQQRALQYYCHYPELGAGEETSFF</sequence>
<dbReference type="AlphaFoldDB" id="A0A267EJI3"/>
<evidence type="ECO:0000313" key="9">
    <source>
        <dbReference type="EMBL" id="PAA60932.1"/>
    </source>
</evidence>
<feature type="compositionally biased region" description="Low complexity" evidence="5">
    <location>
        <begin position="316"/>
        <end position="337"/>
    </location>
</feature>
<dbReference type="PROSITE" id="PS00022">
    <property type="entry name" value="EGF_1"/>
    <property type="match status" value="1"/>
</dbReference>
<dbReference type="Pfam" id="PF07679">
    <property type="entry name" value="I-set"/>
    <property type="match status" value="1"/>
</dbReference>
<keyword evidence="3" id="KW-0393">Immunoglobulin domain</keyword>
<organism evidence="9 10">
    <name type="scientific">Macrostomum lignano</name>
    <dbReference type="NCBI Taxonomy" id="282301"/>
    <lineage>
        <taxon>Eukaryota</taxon>
        <taxon>Metazoa</taxon>
        <taxon>Spiralia</taxon>
        <taxon>Lophotrochozoa</taxon>
        <taxon>Platyhelminthes</taxon>
        <taxon>Rhabditophora</taxon>
        <taxon>Macrostomorpha</taxon>
        <taxon>Macrostomida</taxon>
        <taxon>Macrostomidae</taxon>
        <taxon>Macrostomum</taxon>
    </lineage>
</organism>
<feature type="compositionally biased region" description="Low complexity" evidence="5">
    <location>
        <begin position="520"/>
        <end position="530"/>
    </location>
</feature>
<feature type="compositionally biased region" description="Basic and acidic residues" evidence="5">
    <location>
        <begin position="466"/>
        <end position="475"/>
    </location>
</feature>
<dbReference type="Gene3D" id="2.60.40.10">
    <property type="entry name" value="Immunoglobulins"/>
    <property type="match status" value="1"/>
</dbReference>
<feature type="region of interest" description="Disordered" evidence="5">
    <location>
        <begin position="276"/>
        <end position="410"/>
    </location>
</feature>
<dbReference type="Proteomes" id="UP000215902">
    <property type="component" value="Unassembled WGS sequence"/>
</dbReference>
<dbReference type="SMART" id="SM00409">
    <property type="entry name" value="IG"/>
    <property type="match status" value="1"/>
</dbReference>
<dbReference type="SUPFAM" id="SSF48726">
    <property type="entry name" value="Immunoglobulin"/>
    <property type="match status" value="1"/>
</dbReference>
<keyword evidence="6" id="KW-0472">Membrane</keyword>
<feature type="compositionally biased region" description="Gly residues" evidence="5">
    <location>
        <begin position="378"/>
        <end position="390"/>
    </location>
</feature>
<name>A0A267EJI3_9PLAT</name>
<dbReference type="InterPro" id="IPR050958">
    <property type="entry name" value="Cell_Adh-Cytoskel_Orgn"/>
</dbReference>
<dbReference type="GO" id="GO:0050808">
    <property type="term" value="P:synapse organization"/>
    <property type="evidence" value="ECO:0007669"/>
    <property type="project" value="TreeGrafter"/>
</dbReference>
<dbReference type="SUPFAM" id="SSF57196">
    <property type="entry name" value="EGF/Laminin"/>
    <property type="match status" value="1"/>
</dbReference>
<dbReference type="GO" id="GO:0007156">
    <property type="term" value="P:homophilic cell adhesion via plasma membrane adhesion molecules"/>
    <property type="evidence" value="ECO:0007669"/>
    <property type="project" value="TreeGrafter"/>
</dbReference>
<feature type="transmembrane region" description="Helical" evidence="6">
    <location>
        <begin position="191"/>
        <end position="214"/>
    </location>
</feature>
<dbReference type="InterPro" id="IPR007110">
    <property type="entry name" value="Ig-like_dom"/>
</dbReference>
<evidence type="ECO:0000256" key="3">
    <source>
        <dbReference type="ARBA" id="ARBA00023319"/>
    </source>
</evidence>
<feature type="domain" description="EGF-like" evidence="7">
    <location>
        <begin position="127"/>
        <end position="164"/>
    </location>
</feature>
<keyword evidence="2 4" id="KW-1015">Disulfide bond</keyword>
<evidence type="ECO:0000259" key="8">
    <source>
        <dbReference type="PROSITE" id="PS50835"/>
    </source>
</evidence>
<dbReference type="InterPro" id="IPR036179">
    <property type="entry name" value="Ig-like_dom_sf"/>
</dbReference>
<evidence type="ECO:0000313" key="10">
    <source>
        <dbReference type="Proteomes" id="UP000215902"/>
    </source>
</evidence>
<dbReference type="InterPro" id="IPR003598">
    <property type="entry name" value="Ig_sub2"/>
</dbReference>
<reference evidence="9 10" key="1">
    <citation type="submission" date="2017-06" db="EMBL/GenBank/DDBJ databases">
        <title>A platform for efficient transgenesis in Macrostomum lignano, a flatworm model organism for stem cell research.</title>
        <authorList>
            <person name="Berezikov E."/>
        </authorList>
    </citation>
    <scope>NUCLEOTIDE SEQUENCE [LARGE SCALE GENOMIC DNA]</scope>
    <source>
        <strain evidence="9">DV1</strain>
        <tissue evidence="9">Whole organism</tissue>
    </source>
</reference>
<dbReference type="PANTHER" id="PTHR45080">
    <property type="entry name" value="CONTACTIN 5"/>
    <property type="match status" value="1"/>
</dbReference>
<evidence type="ECO:0000256" key="4">
    <source>
        <dbReference type="PROSITE-ProRule" id="PRU00076"/>
    </source>
</evidence>
<keyword evidence="4" id="KW-0245">EGF-like domain</keyword>
<evidence type="ECO:0000256" key="1">
    <source>
        <dbReference type="ARBA" id="ARBA00022729"/>
    </source>
</evidence>
<dbReference type="GO" id="GO:0030424">
    <property type="term" value="C:axon"/>
    <property type="evidence" value="ECO:0007669"/>
    <property type="project" value="TreeGrafter"/>
</dbReference>
<dbReference type="InterPro" id="IPR003599">
    <property type="entry name" value="Ig_sub"/>
</dbReference>
<dbReference type="PANTHER" id="PTHR45080:SF8">
    <property type="entry name" value="IG-LIKE DOMAIN-CONTAINING PROTEIN"/>
    <property type="match status" value="1"/>
</dbReference>
<dbReference type="SMART" id="SM00408">
    <property type="entry name" value="IGc2"/>
    <property type="match status" value="1"/>
</dbReference>
<feature type="region of interest" description="Disordered" evidence="5">
    <location>
        <begin position="509"/>
        <end position="531"/>
    </location>
</feature>